<dbReference type="CDD" id="cd14688">
    <property type="entry name" value="bZIP_YAP"/>
    <property type="match status" value="1"/>
</dbReference>
<dbReference type="EMBL" id="JALJOT010000004">
    <property type="protein sequence ID" value="KAK9916143.1"/>
    <property type="molecule type" value="Genomic_DNA"/>
</dbReference>
<feature type="region of interest" description="Disordered" evidence="1">
    <location>
        <begin position="123"/>
        <end position="182"/>
    </location>
</feature>
<protein>
    <recommendedName>
        <fullName evidence="2">BZIP domain-containing protein</fullName>
    </recommendedName>
</protein>
<dbReference type="InterPro" id="IPR004827">
    <property type="entry name" value="bZIP"/>
</dbReference>
<feature type="compositionally biased region" description="Low complexity" evidence="1">
    <location>
        <begin position="60"/>
        <end position="69"/>
    </location>
</feature>
<dbReference type="Proteomes" id="UP001491310">
    <property type="component" value="Unassembled WGS sequence"/>
</dbReference>
<feature type="compositionally biased region" description="Basic and acidic residues" evidence="1">
    <location>
        <begin position="145"/>
        <end position="182"/>
    </location>
</feature>
<evidence type="ECO:0000313" key="4">
    <source>
        <dbReference type="Proteomes" id="UP001491310"/>
    </source>
</evidence>
<comment type="caution">
    <text evidence="3">The sequence shown here is derived from an EMBL/GenBank/DDBJ whole genome shotgun (WGS) entry which is preliminary data.</text>
</comment>
<keyword evidence="4" id="KW-1185">Reference proteome</keyword>
<name>A0ABR2YWG5_9CHLO</name>
<feature type="domain" description="BZIP" evidence="2">
    <location>
        <begin position="158"/>
        <end position="171"/>
    </location>
</feature>
<proteinExistence type="predicted"/>
<accession>A0ABR2YWG5</accession>
<gene>
    <name evidence="3" type="ORF">WJX75_009276</name>
</gene>
<feature type="compositionally biased region" description="Polar residues" evidence="1">
    <location>
        <begin position="22"/>
        <end position="32"/>
    </location>
</feature>
<evidence type="ECO:0000259" key="2">
    <source>
        <dbReference type="PROSITE" id="PS00036"/>
    </source>
</evidence>
<dbReference type="PROSITE" id="PS00036">
    <property type="entry name" value="BZIP_BASIC"/>
    <property type="match status" value="1"/>
</dbReference>
<evidence type="ECO:0000313" key="3">
    <source>
        <dbReference type="EMBL" id="KAK9916143.1"/>
    </source>
</evidence>
<feature type="region of interest" description="Disordered" evidence="1">
    <location>
        <begin position="1"/>
        <end position="92"/>
    </location>
</feature>
<reference evidence="3 4" key="1">
    <citation type="journal article" date="2024" name="Nat. Commun.">
        <title>Phylogenomics reveals the evolutionary origins of lichenization in chlorophyte algae.</title>
        <authorList>
            <person name="Puginier C."/>
            <person name="Libourel C."/>
            <person name="Otte J."/>
            <person name="Skaloud P."/>
            <person name="Haon M."/>
            <person name="Grisel S."/>
            <person name="Petersen M."/>
            <person name="Berrin J.G."/>
            <person name="Delaux P.M."/>
            <person name="Dal Grande F."/>
            <person name="Keller J."/>
        </authorList>
    </citation>
    <scope>NUCLEOTIDE SEQUENCE [LARGE SCALE GENOMIC DNA]</scope>
    <source>
        <strain evidence="3 4">SAG 216-7</strain>
    </source>
</reference>
<organism evidence="3 4">
    <name type="scientific">Coccomyxa subellipsoidea</name>
    <dbReference type="NCBI Taxonomy" id="248742"/>
    <lineage>
        <taxon>Eukaryota</taxon>
        <taxon>Viridiplantae</taxon>
        <taxon>Chlorophyta</taxon>
        <taxon>core chlorophytes</taxon>
        <taxon>Trebouxiophyceae</taxon>
        <taxon>Trebouxiophyceae incertae sedis</taxon>
        <taxon>Coccomyxaceae</taxon>
        <taxon>Coccomyxa</taxon>
    </lineage>
</organism>
<sequence length="565" mass="61819">MAEICSPSGRVLPPAQYPLFTQMPSPIPSSTFGMDEPRQQQPRSPPHGSLHTHSLDPLLGRSARSTRGASSGGADGVMRRSMRAASGAVPAAAAQLPIKAEFNSGATPQTSGSLGTEMTLGAELAGTGGTSSRPQRRAAGARGGTGEKRKSSKKDDLRSKNREAQRRFREKQKAKLDQLEEKQAEVEEYKRRLERLQRDSEERLQGTATELRRLQLEKTMLQVRESRLVDMVGQLERVRASGVTPAERAQCLDSITAEAGRVRSGRDADAAAAILAKVLEYIKLEDFVGADAAALQGPDGRARCESLRLTSHMLQATRSQEGTIVTVKDLINLPRESFLTLYAACVKELVSLLDQCPQTEPSLEDPNGAFITPAELRIQSLVREVRAVMCCFMATDAREACLQQLRYADDWSPVDPDTDRRVCRTALKAMSLTAEQECAVREAHGQFVARQQSLAQHRSQALPYLQAALYTSADPSTRRCLGAHEAAALVRQTADEECDNICRLSTYFLGRVLTDWQVAVMLARAHPHSAHIMGIIEAIVNEDTMEEEELDRQGTGVSVDTDLSS</sequence>
<evidence type="ECO:0000256" key="1">
    <source>
        <dbReference type="SAM" id="MobiDB-lite"/>
    </source>
</evidence>